<evidence type="ECO:0000256" key="2">
    <source>
        <dbReference type="ARBA" id="ARBA00022723"/>
    </source>
</evidence>
<keyword evidence="4" id="KW-1185">Reference proteome</keyword>
<name>A0ABM4DHI6_HYDVU</name>
<dbReference type="Pfam" id="PF13359">
    <property type="entry name" value="DDE_Tnp_4"/>
    <property type="match status" value="1"/>
</dbReference>
<organism evidence="4 5">
    <name type="scientific">Hydra vulgaris</name>
    <name type="common">Hydra</name>
    <name type="synonym">Hydra attenuata</name>
    <dbReference type="NCBI Taxonomy" id="6087"/>
    <lineage>
        <taxon>Eukaryota</taxon>
        <taxon>Metazoa</taxon>
        <taxon>Cnidaria</taxon>
        <taxon>Hydrozoa</taxon>
        <taxon>Hydroidolina</taxon>
        <taxon>Anthoathecata</taxon>
        <taxon>Aplanulata</taxon>
        <taxon>Hydridae</taxon>
        <taxon>Hydra</taxon>
    </lineage>
</organism>
<proteinExistence type="predicted"/>
<comment type="cofactor">
    <cofactor evidence="1">
        <name>a divalent metal cation</name>
        <dbReference type="ChEBI" id="CHEBI:60240"/>
    </cofactor>
</comment>
<dbReference type="PANTHER" id="PTHR23080:SF63">
    <property type="entry name" value="TICK TRANSPOSON"/>
    <property type="match status" value="1"/>
</dbReference>
<evidence type="ECO:0000313" key="4">
    <source>
        <dbReference type="Proteomes" id="UP001652625"/>
    </source>
</evidence>
<evidence type="ECO:0000259" key="3">
    <source>
        <dbReference type="Pfam" id="PF13359"/>
    </source>
</evidence>
<evidence type="ECO:0000313" key="5">
    <source>
        <dbReference type="RefSeq" id="XP_065673946.1"/>
    </source>
</evidence>
<dbReference type="Proteomes" id="UP001652625">
    <property type="component" value="Chromosome 14"/>
</dbReference>
<feature type="domain" description="DDE Tnp4" evidence="3">
    <location>
        <begin position="193"/>
        <end position="271"/>
    </location>
</feature>
<reference evidence="5" key="1">
    <citation type="submission" date="2025-08" db="UniProtKB">
        <authorList>
            <consortium name="RefSeq"/>
        </authorList>
    </citation>
    <scope>IDENTIFICATION</scope>
</reference>
<sequence length="273" mass="31567">MSEKNQTANNRNFNEYIAHQLKIYEGEKVIAEYCDKTTLIYEAMAIQVLRSPENKEKFYEIFQLRVIHFMEKKNAKLIVLKELRSKTFEKSHGLLVNKLDQVLCGLNVQRQAYHGKCFIGNHVHKMLQINSVLDLCNSIPKIVSDLGFIDTDDYNEAMVLSEKFVVFSCKYAKCYNLMNSSEIINENPLSELGYGDQASDKHITEDCNVISMLSEGSNCLADKGFNIQDLLLEKKWYWFVHLLKKGKNFTRAKVVSTKEIARSRVHVEQSFDD</sequence>
<evidence type="ECO:0000256" key="1">
    <source>
        <dbReference type="ARBA" id="ARBA00001968"/>
    </source>
</evidence>
<protein>
    <submittedName>
        <fullName evidence="5">Uncharacterized protein LOC136090898</fullName>
    </submittedName>
</protein>
<accession>A0ABM4DHI6</accession>
<dbReference type="GeneID" id="136090898"/>
<dbReference type="RefSeq" id="XP_065673946.1">
    <property type="nucleotide sequence ID" value="XM_065817874.1"/>
</dbReference>
<dbReference type="PANTHER" id="PTHR23080">
    <property type="entry name" value="THAP DOMAIN PROTEIN"/>
    <property type="match status" value="1"/>
</dbReference>
<gene>
    <name evidence="5" type="primary">LOC136090898</name>
</gene>
<dbReference type="InterPro" id="IPR027806">
    <property type="entry name" value="HARBI1_dom"/>
</dbReference>
<keyword evidence="2" id="KW-0479">Metal-binding</keyword>